<dbReference type="AlphaFoldDB" id="A0A2T1NHZ5"/>
<evidence type="ECO:0000313" key="3">
    <source>
        <dbReference type="Proteomes" id="UP000238430"/>
    </source>
</evidence>
<name>A0A2T1NHZ5_9FLAO</name>
<accession>A0A2T1NHZ5</accession>
<comment type="caution">
    <text evidence="2">The sequence shown here is derived from an EMBL/GenBank/DDBJ whole genome shotgun (WGS) entry which is preliminary data.</text>
</comment>
<dbReference type="RefSeq" id="WP_106677134.1">
    <property type="nucleotide sequence ID" value="NZ_JACHWV010000005.1"/>
</dbReference>
<dbReference type="OrthoDB" id="1434951at2"/>
<proteinExistence type="predicted"/>
<dbReference type="PROSITE" id="PS51257">
    <property type="entry name" value="PROKAR_LIPOPROTEIN"/>
    <property type="match status" value="1"/>
</dbReference>
<evidence type="ECO:0000256" key="1">
    <source>
        <dbReference type="SAM" id="SignalP"/>
    </source>
</evidence>
<keyword evidence="3" id="KW-1185">Reference proteome</keyword>
<evidence type="ECO:0000313" key="2">
    <source>
        <dbReference type="EMBL" id="PSG92504.1"/>
    </source>
</evidence>
<keyword evidence="1" id="KW-0732">Signal</keyword>
<sequence>MKKIPLITLALIAVLFTTSCENEETFVDNNTVTNVDPNFRVTTANGNTANQRMSYDEPCMTTNLIAGQNHIAGTVSVDFDGVDLIITYTTNADWSIQATHLSIGNCADQTIPTTGSGNPKIGHFEHSTNHNPDVDVVTYYIDSAALTENYCFAAHAEVNGPTGGETAWAEGTDFDGNNWAMYVEALLSDCNVDNPETER</sequence>
<gene>
    <name evidence="2" type="ORF">C7H61_03420</name>
</gene>
<protein>
    <submittedName>
        <fullName evidence="2">Uncharacterized protein</fullName>
    </submittedName>
</protein>
<reference evidence="2 3" key="1">
    <citation type="submission" date="2018-03" db="EMBL/GenBank/DDBJ databases">
        <title>Mesoflavibacter sp. HG37 and Mesoflavibacter sp. HG96 sp.nov., two marine bacteria isolated from seawater of Western Pacific Ocean.</title>
        <authorList>
            <person name="Cheng H."/>
            <person name="Wu Y.-H."/>
            <person name="Guo L.-L."/>
            <person name="Xu X.-W."/>
        </authorList>
    </citation>
    <scope>NUCLEOTIDE SEQUENCE [LARGE SCALE GENOMIC DNA]</scope>
    <source>
        <strain evidence="2 3">KCTC 42117</strain>
    </source>
</reference>
<feature type="signal peptide" evidence="1">
    <location>
        <begin position="1"/>
        <end position="21"/>
    </location>
</feature>
<organism evidence="2 3">
    <name type="scientific">Mesoflavibacter zeaxanthinifaciens subsp. sabulilitoris</name>
    <dbReference type="NCBI Taxonomy" id="1520893"/>
    <lineage>
        <taxon>Bacteria</taxon>
        <taxon>Pseudomonadati</taxon>
        <taxon>Bacteroidota</taxon>
        <taxon>Flavobacteriia</taxon>
        <taxon>Flavobacteriales</taxon>
        <taxon>Flavobacteriaceae</taxon>
        <taxon>Mesoflavibacter</taxon>
    </lineage>
</organism>
<feature type="chain" id="PRO_5015586233" evidence="1">
    <location>
        <begin position="22"/>
        <end position="199"/>
    </location>
</feature>
<dbReference type="EMBL" id="PXOT01000018">
    <property type="protein sequence ID" value="PSG92504.1"/>
    <property type="molecule type" value="Genomic_DNA"/>
</dbReference>
<dbReference type="Proteomes" id="UP000238430">
    <property type="component" value="Unassembled WGS sequence"/>
</dbReference>